<dbReference type="PIRSF" id="PIRSF003113">
    <property type="entry name" value="BolA"/>
    <property type="match status" value="1"/>
</dbReference>
<comment type="similarity">
    <text evidence="1 2">Belongs to the BolA/IbaG family.</text>
</comment>
<keyword evidence="4" id="KW-1185">Reference proteome</keyword>
<dbReference type="InterPro" id="IPR002634">
    <property type="entry name" value="BolA"/>
</dbReference>
<sequence length="103" mass="11863">MSKQQELTERLQTVFQPSFLLVENESHMHSSGKGANSHFKCVVVSEKFDNLHKVRRHQLVYQLFAEELKNGIHALALHLYSPSEWSMLNQQFPNSPRCIGIGQ</sequence>
<dbReference type="Gene3D" id="3.30.300.90">
    <property type="entry name" value="BolA-like"/>
    <property type="match status" value="1"/>
</dbReference>
<reference evidence="3 4" key="1">
    <citation type="submission" date="2016-10" db="EMBL/GenBank/DDBJ databases">
        <title>Rodentibacter gen. nov. and new species.</title>
        <authorList>
            <person name="Christensen H."/>
        </authorList>
    </citation>
    <scope>NUCLEOTIDE SEQUENCE [LARGE SCALE GENOMIC DNA]</scope>
    <source>
        <strain evidence="3 4">1998236014</strain>
    </source>
</reference>
<organism evidence="3 4">
    <name type="scientific">Rodentibacter caecimuris</name>
    <dbReference type="NCBI Taxonomy" id="1796644"/>
    <lineage>
        <taxon>Bacteria</taxon>
        <taxon>Pseudomonadati</taxon>
        <taxon>Pseudomonadota</taxon>
        <taxon>Gammaproteobacteria</taxon>
        <taxon>Pasteurellales</taxon>
        <taxon>Pasteurellaceae</taxon>
        <taxon>Rodentibacter</taxon>
    </lineage>
</organism>
<dbReference type="Pfam" id="PF01722">
    <property type="entry name" value="BolA"/>
    <property type="match status" value="1"/>
</dbReference>
<evidence type="ECO:0000313" key="4">
    <source>
        <dbReference type="Proteomes" id="UP000188820"/>
    </source>
</evidence>
<name>A0ABX3L105_9PAST</name>
<dbReference type="Proteomes" id="UP000188820">
    <property type="component" value="Unassembled WGS sequence"/>
</dbReference>
<dbReference type="SUPFAM" id="SSF82657">
    <property type="entry name" value="BolA-like"/>
    <property type="match status" value="1"/>
</dbReference>
<proteinExistence type="inferred from homology"/>
<dbReference type="PANTHER" id="PTHR46229:SF2">
    <property type="entry name" value="BOLA-LIKE PROTEIN 1"/>
    <property type="match status" value="1"/>
</dbReference>
<evidence type="ECO:0000313" key="3">
    <source>
        <dbReference type="EMBL" id="OOF71296.1"/>
    </source>
</evidence>
<comment type="caution">
    <text evidence="3">The sequence shown here is derived from an EMBL/GenBank/DDBJ whole genome shotgun (WGS) entry which is preliminary data.</text>
</comment>
<dbReference type="EMBL" id="MLAA01000003">
    <property type="protein sequence ID" value="OOF71296.1"/>
    <property type="molecule type" value="Genomic_DNA"/>
</dbReference>
<evidence type="ECO:0000256" key="1">
    <source>
        <dbReference type="ARBA" id="ARBA00005578"/>
    </source>
</evidence>
<dbReference type="RefSeq" id="WP_077462326.1">
    <property type="nucleotide sequence ID" value="NZ_MLAA01000003.1"/>
</dbReference>
<dbReference type="InterPro" id="IPR050961">
    <property type="entry name" value="BolA/IbaG_stress_morph_reg"/>
</dbReference>
<dbReference type="InterPro" id="IPR036065">
    <property type="entry name" value="BolA-like_sf"/>
</dbReference>
<evidence type="ECO:0000256" key="2">
    <source>
        <dbReference type="RuleBase" id="RU003860"/>
    </source>
</evidence>
<protein>
    <submittedName>
        <fullName evidence="3">Transcriptional regulator</fullName>
    </submittedName>
</protein>
<gene>
    <name evidence="3" type="ORF">BKG89_00955</name>
</gene>
<dbReference type="PANTHER" id="PTHR46229">
    <property type="entry name" value="BOLA TRANSCRIPTION REGULATOR"/>
    <property type="match status" value="1"/>
</dbReference>
<accession>A0ABX3L105</accession>